<evidence type="ECO:0000259" key="5">
    <source>
        <dbReference type="Pfam" id="PF07687"/>
    </source>
</evidence>
<dbReference type="Pfam" id="PF07687">
    <property type="entry name" value="M20_dimer"/>
    <property type="match status" value="1"/>
</dbReference>
<dbReference type="InterPro" id="IPR011650">
    <property type="entry name" value="Peptidase_M20_dimer"/>
</dbReference>
<feature type="domain" description="Peptidase M20 dimerisation" evidence="5">
    <location>
        <begin position="172"/>
        <end position="271"/>
    </location>
</feature>
<dbReference type="InterPro" id="IPR036264">
    <property type="entry name" value="Bact_exopeptidase_dim_dom"/>
</dbReference>
<evidence type="ECO:0000313" key="6">
    <source>
        <dbReference type="EMBL" id="CAB4924278.1"/>
    </source>
</evidence>
<reference evidence="6" key="1">
    <citation type="submission" date="2020-05" db="EMBL/GenBank/DDBJ databases">
        <authorList>
            <person name="Chiriac C."/>
            <person name="Salcher M."/>
            <person name="Ghai R."/>
            <person name="Kavagutti S V."/>
        </authorList>
    </citation>
    <scope>NUCLEOTIDE SEQUENCE</scope>
</reference>
<evidence type="ECO:0000256" key="1">
    <source>
        <dbReference type="ARBA" id="ARBA00001947"/>
    </source>
</evidence>
<keyword evidence="2" id="KW-0479">Metal-binding</keyword>
<sequence>MTDALASRLGTRALELIDIPSVSRDEERLAAHVLAVLRTAGVNVRDAGDTCVIAGVERRGQRPFVLLAGHLDTVPAQDNVPGAQDADAIHGLGAADMKGAVAVMVELAIEQAHRQDDAAIDLGFVFFGREELPHSESALTPLLAREPGLCDADLAIVMEPTGGELQLGCLGNIFAQWTFHGRSGHAARPWLADNAIDRAAAGLSAVAGHAPIPVELAGLTYHEVVTATGVESGVARNVIPDLAIAQLNHRYPPGMAPQEAETRLHALCDPHGTLEVLSNAPSGPVPIGNALVERLQRTGALTVAAKQAWTPVAEFGAAGVDAVNFGPGEPAQAHARKEQVTRSALVHAFSTLRAFTEDAG</sequence>
<dbReference type="InterPro" id="IPR010174">
    <property type="entry name" value="Succinyl-DAP_deSuclase_DapE"/>
</dbReference>
<accession>A0A6J7I0I1</accession>
<dbReference type="GO" id="GO:0046872">
    <property type="term" value="F:metal ion binding"/>
    <property type="evidence" value="ECO:0007669"/>
    <property type="project" value="UniProtKB-KW"/>
</dbReference>
<evidence type="ECO:0000256" key="3">
    <source>
        <dbReference type="ARBA" id="ARBA00022801"/>
    </source>
</evidence>
<keyword evidence="3" id="KW-0378">Hydrolase</keyword>
<dbReference type="PANTHER" id="PTHR43808:SF31">
    <property type="entry name" value="N-ACETYL-L-CITRULLINE DEACETYLASE"/>
    <property type="match status" value="1"/>
</dbReference>
<dbReference type="InterPro" id="IPR002933">
    <property type="entry name" value="Peptidase_M20"/>
</dbReference>
<dbReference type="PROSITE" id="PS00758">
    <property type="entry name" value="ARGE_DAPE_CPG2_1"/>
    <property type="match status" value="1"/>
</dbReference>
<dbReference type="GO" id="GO:0006526">
    <property type="term" value="P:L-arginine biosynthetic process"/>
    <property type="evidence" value="ECO:0007669"/>
    <property type="project" value="TreeGrafter"/>
</dbReference>
<dbReference type="PANTHER" id="PTHR43808">
    <property type="entry name" value="ACETYLORNITHINE DEACETYLASE"/>
    <property type="match status" value="1"/>
</dbReference>
<dbReference type="SUPFAM" id="SSF55031">
    <property type="entry name" value="Bacterial exopeptidase dimerisation domain"/>
    <property type="match status" value="1"/>
</dbReference>
<dbReference type="InterPro" id="IPR001261">
    <property type="entry name" value="ArgE/DapE_CS"/>
</dbReference>
<dbReference type="EMBL" id="CAFBMX010000003">
    <property type="protein sequence ID" value="CAB4924278.1"/>
    <property type="molecule type" value="Genomic_DNA"/>
</dbReference>
<name>A0A6J7I0I1_9ZZZZ</name>
<dbReference type="GO" id="GO:0008777">
    <property type="term" value="F:acetylornithine deacetylase activity"/>
    <property type="evidence" value="ECO:0007669"/>
    <property type="project" value="TreeGrafter"/>
</dbReference>
<dbReference type="AlphaFoldDB" id="A0A6J7I0I1"/>
<keyword evidence="4" id="KW-0862">Zinc</keyword>
<dbReference type="Gene3D" id="3.40.630.10">
    <property type="entry name" value="Zn peptidases"/>
    <property type="match status" value="1"/>
</dbReference>
<dbReference type="GO" id="GO:0009089">
    <property type="term" value="P:lysine biosynthetic process via diaminopimelate"/>
    <property type="evidence" value="ECO:0007669"/>
    <property type="project" value="InterPro"/>
</dbReference>
<dbReference type="NCBIfam" id="TIGR01900">
    <property type="entry name" value="dapE-gram_pos"/>
    <property type="match status" value="1"/>
</dbReference>
<evidence type="ECO:0000256" key="4">
    <source>
        <dbReference type="ARBA" id="ARBA00022833"/>
    </source>
</evidence>
<protein>
    <submittedName>
        <fullName evidence="6">Unannotated protein</fullName>
    </submittedName>
</protein>
<dbReference type="Gene3D" id="3.30.70.360">
    <property type="match status" value="1"/>
</dbReference>
<dbReference type="SUPFAM" id="SSF53187">
    <property type="entry name" value="Zn-dependent exopeptidases"/>
    <property type="match status" value="1"/>
</dbReference>
<organism evidence="6">
    <name type="scientific">freshwater metagenome</name>
    <dbReference type="NCBI Taxonomy" id="449393"/>
    <lineage>
        <taxon>unclassified sequences</taxon>
        <taxon>metagenomes</taxon>
        <taxon>ecological metagenomes</taxon>
    </lineage>
</organism>
<gene>
    <name evidence="6" type="ORF">UFOPK3674_00746</name>
</gene>
<dbReference type="GO" id="GO:0009014">
    <property type="term" value="F:succinyl-diaminopimelate desuccinylase activity"/>
    <property type="evidence" value="ECO:0007669"/>
    <property type="project" value="InterPro"/>
</dbReference>
<dbReference type="Pfam" id="PF01546">
    <property type="entry name" value="Peptidase_M20"/>
    <property type="match status" value="1"/>
</dbReference>
<comment type="cofactor">
    <cofactor evidence="1">
        <name>Zn(2+)</name>
        <dbReference type="ChEBI" id="CHEBI:29105"/>
    </cofactor>
</comment>
<proteinExistence type="predicted"/>
<evidence type="ECO:0000256" key="2">
    <source>
        <dbReference type="ARBA" id="ARBA00022723"/>
    </source>
</evidence>
<dbReference type="InterPro" id="IPR050072">
    <property type="entry name" value="Peptidase_M20A"/>
</dbReference>